<dbReference type="Gene3D" id="3.40.50.300">
    <property type="entry name" value="P-loop containing nucleotide triphosphate hydrolases"/>
    <property type="match status" value="1"/>
</dbReference>
<dbReference type="PANTHER" id="PTHR12172">
    <property type="entry name" value="CELL CYCLE CHECKPOINT PROTEIN RAD17"/>
    <property type="match status" value="1"/>
</dbReference>
<keyword evidence="4" id="KW-0227">DNA damage</keyword>
<reference evidence="10" key="2">
    <citation type="journal article" date="2020" name="Nat. Commun.">
        <title>Large-scale genome sequencing of mycorrhizal fungi provides insights into the early evolution of symbiotic traits.</title>
        <authorList>
            <person name="Miyauchi S."/>
            <person name="Kiss E."/>
            <person name="Kuo A."/>
            <person name="Drula E."/>
            <person name="Kohler A."/>
            <person name="Sanchez-Garcia M."/>
            <person name="Morin E."/>
            <person name="Andreopoulos B."/>
            <person name="Barry K.W."/>
            <person name="Bonito G."/>
            <person name="Buee M."/>
            <person name="Carver A."/>
            <person name="Chen C."/>
            <person name="Cichocki N."/>
            <person name="Clum A."/>
            <person name="Culley D."/>
            <person name="Crous P.W."/>
            <person name="Fauchery L."/>
            <person name="Girlanda M."/>
            <person name="Hayes R.D."/>
            <person name="Keri Z."/>
            <person name="LaButti K."/>
            <person name="Lipzen A."/>
            <person name="Lombard V."/>
            <person name="Magnuson J."/>
            <person name="Maillard F."/>
            <person name="Murat C."/>
            <person name="Nolan M."/>
            <person name="Ohm R.A."/>
            <person name="Pangilinan J."/>
            <person name="Pereira M.F."/>
            <person name="Perotto S."/>
            <person name="Peter M."/>
            <person name="Pfister S."/>
            <person name="Riley R."/>
            <person name="Sitrit Y."/>
            <person name="Stielow J.B."/>
            <person name="Szollosi G."/>
            <person name="Zifcakova L."/>
            <person name="Stursova M."/>
            <person name="Spatafora J.W."/>
            <person name="Tedersoo L."/>
            <person name="Vaario L.M."/>
            <person name="Yamada A."/>
            <person name="Yan M."/>
            <person name="Wang P."/>
            <person name="Xu J."/>
            <person name="Bruns T."/>
            <person name="Baldrian P."/>
            <person name="Vilgalys R."/>
            <person name="Dunand C."/>
            <person name="Henrissat B."/>
            <person name="Grigoriev I.V."/>
            <person name="Hibbett D."/>
            <person name="Nagy L.G."/>
            <person name="Martin F.M."/>
        </authorList>
    </citation>
    <scope>NUCLEOTIDE SEQUENCE</scope>
    <source>
        <strain evidence="10">Prilba</strain>
    </source>
</reference>
<organism evidence="10 11">
    <name type="scientific">Russula ochroleuca</name>
    <dbReference type="NCBI Taxonomy" id="152965"/>
    <lineage>
        <taxon>Eukaryota</taxon>
        <taxon>Fungi</taxon>
        <taxon>Dikarya</taxon>
        <taxon>Basidiomycota</taxon>
        <taxon>Agaricomycotina</taxon>
        <taxon>Agaricomycetes</taxon>
        <taxon>Russulales</taxon>
        <taxon>Russulaceae</taxon>
        <taxon>Russula</taxon>
    </lineage>
</organism>
<dbReference type="GO" id="GO:0005524">
    <property type="term" value="F:ATP binding"/>
    <property type="evidence" value="ECO:0007669"/>
    <property type="project" value="UniProtKB-KW"/>
</dbReference>
<dbReference type="EMBL" id="WHVB01000004">
    <property type="protein sequence ID" value="KAF8483310.1"/>
    <property type="molecule type" value="Genomic_DNA"/>
</dbReference>
<evidence type="ECO:0000256" key="3">
    <source>
        <dbReference type="ARBA" id="ARBA00022741"/>
    </source>
</evidence>
<dbReference type="GO" id="GO:0000077">
    <property type="term" value="P:DNA damage checkpoint signaling"/>
    <property type="evidence" value="ECO:0007669"/>
    <property type="project" value="TreeGrafter"/>
</dbReference>
<feature type="domain" description="Checkpoint protein RAD24-like helical bundle" evidence="9">
    <location>
        <begin position="361"/>
        <end position="471"/>
    </location>
</feature>
<feature type="compositionally biased region" description="Basic and acidic residues" evidence="8">
    <location>
        <begin position="587"/>
        <end position="602"/>
    </location>
</feature>
<evidence type="ECO:0000256" key="2">
    <source>
        <dbReference type="ARBA" id="ARBA00006168"/>
    </source>
</evidence>
<dbReference type="InterPro" id="IPR057927">
    <property type="entry name" value="RAD24-like_helical"/>
</dbReference>
<keyword evidence="7" id="KW-0131">Cell cycle</keyword>
<dbReference type="Proteomes" id="UP000759537">
    <property type="component" value="Unassembled WGS sequence"/>
</dbReference>
<evidence type="ECO:0000256" key="5">
    <source>
        <dbReference type="ARBA" id="ARBA00022840"/>
    </source>
</evidence>
<reference evidence="10" key="1">
    <citation type="submission" date="2019-10" db="EMBL/GenBank/DDBJ databases">
        <authorList>
            <consortium name="DOE Joint Genome Institute"/>
            <person name="Kuo A."/>
            <person name="Miyauchi S."/>
            <person name="Kiss E."/>
            <person name="Drula E."/>
            <person name="Kohler A."/>
            <person name="Sanchez-Garcia M."/>
            <person name="Andreopoulos B."/>
            <person name="Barry K.W."/>
            <person name="Bonito G."/>
            <person name="Buee M."/>
            <person name="Carver A."/>
            <person name="Chen C."/>
            <person name="Cichocki N."/>
            <person name="Clum A."/>
            <person name="Culley D."/>
            <person name="Crous P.W."/>
            <person name="Fauchery L."/>
            <person name="Girlanda M."/>
            <person name="Hayes R."/>
            <person name="Keri Z."/>
            <person name="LaButti K."/>
            <person name="Lipzen A."/>
            <person name="Lombard V."/>
            <person name="Magnuson J."/>
            <person name="Maillard F."/>
            <person name="Morin E."/>
            <person name="Murat C."/>
            <person name="Nolan M."/>
            <person name="Ohm R."/>
            <person name="Pangilinan J."/>
            <person name="Pereira M."/>
            <person name="Perotto S."/>
            <person name="Peter M."/>
            <person name="Riley R."/>
            <person name="Sitrit Y."/>
            <person name="Stielow B."/>
            <person name="Szollosi G."/>
            <person name="Zifcakova L."/>
            <person name="Stursova M."/>
            <person name="Spatafora J.W."/>
            <person name="Tedersoo L."/>
            <person name="Vaario L.-M."/>
            <person name="Yamada A."/>
            <person name="Yan M."/>
            <person name="Wang P."/>
            <person name="Xu J."/>
            <person name="Bruns T."/>
            <person name="Baldrian P."/>
            <person name="Vilgalys R."/>
            <person name="Henrissat B."/>
            <person name="Grigoriev I.V."/>
            <person name="Hibbett D."/>
            <person name="Nagy L.G."/>
            <person name="Martin F.M."/>
        </authorList>
    </citation>
    <scope>NUCLEOTIDE SEQUENCE</scope>
    <source>
        <strain evidence="10">Prilba</strain>
    </source>
</reference>
<dbReference type="GO" id="GO:0003682">
    <property type="term" value="F:chromatin binding"/>
    <property type="evidence" value="ECO:0007669"/>
    <property type="project" value="TreeGrafter"/>
</dbReference>
<dbReference type="InterPro" id="IPR027417">
    <property type="entry name" value="P-loop_NTPase"/>
</dbReference>
<proteinExistence type="inferred from homology"/>
<keyword evidence="5" id="KW-0067">ATP-binding</keyword>
<dbReference type="GO" id="GO:0003689">
    <property type="term" value="F:DNA clamp loader activity"/>
    <property type="evidence" value="ECO:0007669"/>
    <property type="project" value="TreeGrafter"/>
</dbReference>
<dbReference type="Pfam" id="PF03215">
    <property type="entry name" value="Rad17"/>
    <property type="match status" value="1"/>
</dbReference>
<evidence type="ECO:0000256" key="6">
    <source>
        <dbReference type="ARBA" id="ARBA00023242"/>
    </source>
</evidence>
<dbReference type="PANTHER" id="PTHR12172:SF0">
    <property type="entry name" value="CELL CYCLE CHECKPOINT PROTEIN RAD17"/>
    <property type="match status" value="1"/>
</dbReference>
<evidence type="ECO:0000256" key="8">
    <source>
        <dbReference type="SAM" id="MobiDB-lite"/>
    </source>
</evidence>
<dbReference type="AlphaFoldDB" id="A0A9P5N0F8"/>
<comment type="similarity">
    <text evidence="2">Belongs to the rad17/RAD24 family.</text>
</comment>
<evidence type="ECO:0000313" key="10">
    <source>
        <dbReference type="EMBL" id="KAF8483310.1"/>
    </source>
</evidence>
<dbReference type="OrthoDB" id="10265971at2759"/>
<evidence type="ECO:0000256" key="1">
    <source>
        <dbReference type="ARBA" id="ARBA00004123"/>
    </source>
</evidence>
<dbReference type="GO" id="GO:0033314">
    <property type="term" value="P:mitotic DNA replication checkpoint signaling"/>
    <property type="evidence" value="ECO:0007669"/>
    <property type="project" value="TreeGrafter"/>
</dbReference>
<feature type="compositionally biased region" description="Basic and acidic residues" evidence="8">
    <location>
        <begin position="67"/>
        <end position="81"/>
    </location>
</feature>
<comment type="caution">
    <text evidence="10">The sequence shown here is derived from an EMBL/GenBank/DDBJ whole genome shotgun (WGS) entry which is preliminary data.</text>
</comment>
<protein>
    <submittedName>
        <fullName evidence="10">Rad17-domain-containing protein</fullName>
    </submittedName>
</protein>
<sequence>MPLKPPSFARVKHKSTLTPDPLPPPKKKLKAEKGVSILSLSPCLPPSPSKQPSSAPKRRKTVTVVAKDAKGKGKATNDDAHEESIDGRLWVDKYEPHSLQDLAVHKRKVDDVRKWLVEAFDEKGRSKHRRLLVLTGPAGSAKTTTLRVLAREMDFDIVEYKENMNTTRFSTFSDEPSTSDTPDAFSTFLMRTGAYTSVFTFTRRKLVLVEDLPNILHPAVRSRFHDALRAHVECARDVAPLVLVISDAGVSVEGGSNGGRGRDLVIDVRTIVPPGLSSTSPFTEIRFNPIASTLLASAVKRVTVLAKVRPSPNTLHSILEGAGGDVRNAIMTLEFTCAHLKSRKQSGKNTAGSIVSVTQKENALMLFHLMGKIMYNKRKGDPDARSASAKDIARDRALDRSLEDPPPLPPWLAAEERRTSRVDVDMLYASTPIDASLFGLYIHQNYTQFCSGFEQCSSLIENLSWADSNGSENWYDANPHTFHVLALGALHSLPSPVLRTGQLIRKPEFFGALQREHGARDALERTSSWLSNTGLLSRVAITTELGGMLRAMGRHAPHGHGAFSELVFGQDSVGAEVINEGDCEGGDVGHEEGERSQSHMIHEQAVGCGYLEDDDIEDW</sequence>
<keyword evidence="11" id="KW-1185">Reference proteome</keyword>
<feature type="region of interest" description="Disordered" evidence="8">
    <location>
        <begin position="585"/>
        <end position="604"/>
    </location>
</feature>
<keyword evidence="3" id="KW-0547">Nucleotide-binding</keyword>
<evidence type="ECO:0000256" key="7">
    <source>
        <dbReference type="ARBA" id="ARBA00023306"/>
    </source>
</evidence>
<keyword evidence="6" id="KW-0539">Nucleus</keyword>
<feature type="region of interest" description="Disordered" evidence="8">
    <location>
        <begin position="1"/>
        <end position="81"/>
    </location>
</feature>
<comment type="subcellular location">
    <subcellularLocation>
        <location evidence="1">Nucleus</location>
    </subcellularLocation>
</comment>
<accession>A0A9P5N0F8</accession>
<dbReference type="InterPro" id="IPR004582">
    <property type="entry name" value="Checkpoint_prot_Rad17_Rad24"/>
</dbReference>
<dbReference type="Pfam" id="PF25812">
    <property type="entry name" value="RAD24_helical"/>
    <property type="match status" value="1"/>
</dbReference>
<dbReference type="SUPFAM" id="SSF52540">
    <property type="entry name" value="P-loop containing nucleoside triphosphate hydrolases"/>
    <property type="match status" value="1"/>
</dbReference>
<dbReference type="GO" id="GO:0006281">
    <property type="term" value="P:DNA repair"/>
    <property type="evidence" value="ECO:0007669"/>
    <property type="project" value="InterPro"/>
</dbReference>
<dbReference type="GO" id="GO:0005634">
    <property type="term" value="C:nucleus"/>
    <property type="evidence" value="ECO:0007669"/>
    <property type="project" value="UniProtKB-SubCell"/>
</dbReference>
<name>A0A9P5N0F8_9AGAM</name>
<gene>
    <name evidence="10" type="ORF">DFH94DRAFT_720851</name>
</gene>
<evidence type="ECO:0000313" key="11">
    <source>
        <dbReference type="Proteomes" id="UP000759537"/>
    </source>
</evidence>
<evidence type="ECO:0000256" key="4">
    <source>
        <dbReference type="ARBA" id="ARBA00022763"/>
    </source>
</evidence>
<evidence type="ECO:0000259" key="9">
    <source>
        <dbReference type="Pfam" id="PF25812"/>
    </source>
</evidence>